<dbReference type="InterPro" id="IPR007214">
    <property type="entry name" value="YbaK/aa-tRNA-synth-assoc-dom"/>
</dbReference>
<dbReference type="AlphaFoldDB" id="A0A017RT30"/>
<dbReference type="PANTHER" id="PTHR42753:SF2">
    <property type="entry name" value="PROLINE--TRNA LIGASE"/>
    <property type="match status" value="1"/>
</dbReference>
<feature type="domain" description="Aminoacyl-tRNA synthetase class II (G/ P/ S/T)" evidence="8">
    <location>
        <begin position="94"/>
        <end position="448"/>
    </location>
</feature>
<evidence type="ECO:0000313" key="11">
    <source>
        <dbReference type="EMBL" id="EYE87589.1"/>
    </source>
</evidence>
<dbReference type="STRING" id="1403537.Q428_12525"/>
<dbReference type="Pfam" id="PF00587">
    <property type="entry name" value="tRNA-synt_2b"/>
    <property type="match status" value="1"/>
</dbReference>
<dbReference type="CDD" id="cd00861">
    <property type="entry name" value="ProRS_anticodon_short"/>
    <property type="match status" value="1"/>
</dbReference>
<dbReference type="GO" id="GO:0016740">
    <property type="term" value="F:transferase activity"/>
    <property type="evidence" value="ECO:0007669"/>
    <property type="project" value="UniProtKB-ARBA"/>
</dbReference>
<keyword evidence="1" id="KW-0963">Cytoplasm</keyword>
<keyword evidence="5" id="KW-0648">Protein biosynthesis</keyword>
<dbReference type="GO" id="GO:0002161">
    <property type="term" value="F:aminoacyl-tRNA deacylase activity"/>
    <property type="evidence" value="ECO:0007669"/>
    <property type="project" value="InterPro"/>
</dbReference>
<evidence type="ECO:0000256" key="5">
    <source>
        <dbReference type="ARBA" id="ARBA00022917"/>
    </source>
</evidence>
<dbReference type="PANTHER" id="PTHR42753">
    <property type="entry name" value="MITOCHONDRIAL RIBOSOME PROTEIN L39/PROLYL-TRNA LIGASE FAMILY MEMBER"/>
    <property type="match status" value="1"/>
</dbReference>
<dbReference type="GO" id="GO:0140096">
    <property type="term" value="F:catalytic activity, acting on a protein"/>
    <property type="evidence" value="ECO:0007669"/>
    <property type="project" value="UniProtKB-ARBA"/>
</dbReference>
<evidence type="ECO:0000256" key="7">
    <source>
        <dbReference type="NCBIfam" id="TIGR00409"/>
    </source>
</evidence>
<keyword evidence="3" id="KW-0547">Nucleotide-binding</keyword>
<proteinExistence type="predicted"/>
<dbReference type="GO" id="GO:0005524">
    <property type="term" value="F:ATP binding"/>
    <property type="evidence" value="ECO:0007669"/>
    <property type="project" value="UniProtKB-KW"/>
</dbReference>
<comment type="caution">
    <text evidence="11">The sequence shown here is derived from an EMBL/GenBank/DDBJ whole genome shotgun (WGS) entry which is preliminary data.</text>
</comment>
<feature type="domain" description="YbaK/aminoacyl-tRNA synthetase-associated" evidence="10">
    <location>
        <begin position="254"/>
        <end position="364"/>
    </location>
</feature>
<protein>
    <recommendedName>
        <fullName evidence="7">Proline--tRNA ligase</fullName>
        <ecNumber evidence="7">6.1.1.15</ecNumber>
    </recommendedName>
</protein>
<dbReference type="GO" id="GO:0005829">
    <property type="term" value="C:cytosol"/>
    <property type="evidence" value="ECO:0007669"/>
    <property type="project" value="TreeGrafter"/>
</dbReference>
<dbReference type="OrthoDB" id="9809052at2"/>
<evidence type="ECO:0000256" key="3">
    <source>
        <dbReference type="ARBA" id="ARBA00022741"/>
    </source>
</evidence>
<dbReference type="NCBIfam" id="TIGR00409">
    <property type="entry name" value="proS_fam_II"/>
    <property type="match status" value="1"/>
</dbReference>
<evidence type="ECO:0000256" key="2">
    <source>
        <dbReference type="ARBA" id="ARBA00022598"/>
    </source>
</evidence>
<dbReference type="EMBL" id="AZQP01000047">
    <property type="protein sequence ID" value="EYE87589.1"/>
    <property type="molecule type" value="Genomic_DNA"/>
</dbReference>
<feature type="domain" description="Anticodon-binding" evidence="9">
    <location>
        <begin position="464"/>
        <end position="555"/>
    </location>
</feature>
<dbReference type="SUPFAM" id="SSF55681">
    <property type="entry name" value="Class II aaRS and biotin synthetases"/>
    <property type="match status" value="1"/>
</dbReference>
<dbReference type="FunFam" id="3.40.50.800:FF:000011">
    <property type="entry name" value="Proline--tRNA ligase"/>
    <property type="match status" value="1"/>
</dbReference>
<dbReference type="SUPFAM" id="SSF52954">
    <property type="entry name" value="Class II aaRS ABD-related"/>
    <property type="match status" value="1"/>
</dbReference>
<dbReference type="InterPro" id="IPR004154">
    <property type="entry name" value="Anticodon-bd"/>
</dbReference>
<keyword evidence="4" id="KW-0067">ATP-binding</keyword>
<dbReference type="InterPro" id="IPR044140">
    <property type="entry name" value="ProRS_anticodon_short"/>
</dbReference>
<evidence type="ECO:0000259" key="10">
    <source>
        <dbReference type="Pfam" id="PF04073"/>
    </source>
</evidence>
<evidence type="ECO:0000256" key="4">
    <source>
        <dbReference type="ARBA" id="ARBA00022840"/>
    </source>
</evidence>
<evidence type="ECO:0000313" key="12">
    <source>
        <dbReference type="Proteomes" id="UP000019681"/>
    </source>
</evidence>
<keyword evidence="12" id="KW-1185">Reference proteome</keyword>
<evidence type="ECO:0000256" key="6">
    <source>
        <dbReference type="ARBA" id="ARBA00023146"/>
    </source>
</evidence>
<dbReference type="RefSeq" id="WP_035381209.1">
    <property type="nucleotide sequence ID" value="NZ_AZQP01000047.1"/>
</dbReference>
<dbReference type="InterPro" id="IPR004500">
    <property type="entry name" value="Pro-tRNA-synth_IIa_bac-type"/>
</dbReference>
<reference evidence="11 12" key="1">
    <citation type="journal article" date="2014" name="Genome Announc.">
        <title>Draft Genome Sequence of Fervidicella metallireducens Strain AeBT, an Iron-Reducing Thermoanaerobe from the Great Artesian Basin.</title>
        <authorList>
            <person name="Patel B.K."/>
        </authorList>
    </citation>
    <scope>NUCLEOTIDE SEQUENCE [LARGE SCALE GENOMIC DNA]</scope>
    <source>
        <strain evidence="11 12">AeB</strain>
    </source>
</reference>
<dbReference type="Pfam" id="PF04073">
    <property type="entry name" value="tRNA_edit"/>
    <property type="match status" value="1"/>
</dbReference>
<dbReference type="Gene3D" id="3.90.960.10">
    <property type="entry name" value="YbaK/aminoacyl-tRNA synthetase-associated domain"/>
    <property type="match status" value="1"/>
</dbReference>
<dbReference type="EC" id="6.1.1.15" evidence="7"/>
<keyword evidence="6 11" id="KW-0030">Aminoacyl-tRNA synthetase</keyword>
<sequence length="563" mass="64431">MRFSAFFIPTLREMSSETDVISQQLLLRGGFIRKVTTGVYNYLPLGLRVLRNIEKIIREELNLQNCQEVLFSTLQPSELYQQSNYLNCLEEELFKFKDKNDRECCLPLVQEEMFVNLIKGEVKSYKNLPLVLYQINRQFRDETKSKFGIINSREIMAVKACSFDATLEGMEKSFEKMKSVYDKIFNRCGLKYNVITGSLNTNEYITLLENGDDKFVYCENCNYMSSLKNAKIREQKHVNSEDIKDLYKVETIGIKTIEDLSKFLGVSKDKLAKTMIYKIDKNVVAVMVRGDREVNNTKIMDYLNCTFIEMADEETVERVTGSETGFAGPIGLMVDKLLVDYEVAELNNMIVGANQKDFHLVNVNYGRDFIGEIGDFRNITEEDSCPICGEKITITNGIVIGQIQKSGDKHSQIFNAKIVVEEGFEKPLLMGGYEANINKIISAVVEQNHDEKGIIWPLEIAPFQVIIIPAVMKDELQVKVAEEIYEKLKSENVSVIIDDRDERIGVKFNDADLIGIPIRVTVGKKAKDGLIELKLRNESEVKDVRLEDTVKEINNIINLQHYF</sequence>
<accession>A0A017RT30</accession>
<dbReference type="InterPro" id="IPR036621">
    <property type="entry name" value="Anticodon-bd_dom_sf"/>
</dbReference>
<dbReference type="Pfam" id="PF03129">
    <property type="entry name" value="HGTP_anticodon"/>
    <property type="match status" value="1"/>
</dbReference>
<dbReference type="CDD" id="cd04334">
    <property type="entry name" value="ProRS-INS"/>
    <property type="match status" value="1"/>
</dbReference>
<dbReference type="Proteomes" id="UP000019681">
    <property type="component" value="Unassembled WGS sequence"/>
</dbReference>
<dbReference type="SUPFAM" id="SSF55826">
    <property type="entry name" value="YbaK/ProRS associated domain"/>
    <property type="match status" value="1"/>
</dbReference>
<evidence type="ECO:0000259" key="8">
    <source>
        <dbReference type="Pfam" id="PF00587"/>
    </source>
</evidence>
<evidence type="ECO:0000256" key="1">
    <source>
        <dbReference type="ARBA" id="ARBA00022490"/>
    </source>
</evidence>
<dbReference type="Gene3D" id="3.40.50.800">
    <property type="entry name" value="Anticodon-binding domain"/>
    <property type="match status" value="1"/>
</dbReference>
<dbReference type="NCBIfam" id="NF006625">
    <property type="entry name" value="PRK09194.1"/>
    <property type="match status" value="1"/>
</dbReference>
<dbReference type="InterPro" id="IPR050062">
    <property type="entry name" value="Pro-tRNA_synthetase"/>
</dbReference>
<gene>
    <name evidence="11" type="ORF">Q428_12525</name>
</gene>
<organism evidence="11 12">
    <name type="scientific">Fervidicella metallireducens AeB</name>
    <dbReference type="NCBI Taxonomy" id="1403537"/>
    <lineage>
        <taxon>Bacteria</taxon>
        <taxon>Bacillati</taxon>
        <taxon>Bacillota</taxon>
        <taxon>Clostridia</taxon>
        <taxon>Eubacteriales</taxon>
        <taxon>Clostridiaceae</taxon>
        <taxon>Fervidicella</taxon>
    </lineage>
</organism>
<dbReference type="GO" id="GO:0006433">
    <property type="term" value="P:prolyl-tRNA aminoacylation"/>
    <property type="evidence" value="ECO:0007669"/>
    <property type="project" value="UniProtKB-UniRule"/>
</dbReference>
<evidence type="ECO:0000259" key="9">
    <source>
        <dbReference type="Pfam" id="PF03129"/>
    </source>
</evidence>
<dbReference type="InterPro" id="IPR036754">
    <property type="entry name" value="YbaK/aa-tRNA-synt-asso_dom_sf"/>
</dbReference>
<dbReference type="Gene3D" id="3.30.930.10">
    <property type="entry name" value="Bira Bifunctional Protein, Domain 2"/>
    <property type="match status" value="2"/>
</dbReference>
<dbReference type="InterPro" id="IPR002314">
    <property type="entry name" value="aa-tRNA-synt_IIb"/>
</dbReference>
<dbReference type="InterPro" id="IPR045864">
    <property type="entry name" value="aa-tRNA-synth_II/BPL/LPL"/>
</dbReference>
<dbReference type="GO" id="GO:0004827">
    <property type="term" value="F:proline-tRNA ligase activity"/>
    <property type="evidence" value="ECO:0007669"/>
    <property type="project" value="UniProtKB-UniRule"/>
</dbReference>
<keyword evidence="2" id="KW-0436">Ligase</keyword>
<name>A0A017RT30_9CLOT</name>